<comment type="caution">
    <text evidence="1">The sequence shown here is derived from an EMBL/GenBank/DDBJ whole genome shotgun (WGS) entry which is preliminary data.</text>
</comment>
<dbReference type="Proteomes" id="UP000003604">
    <property type="component" value="Unassembled WGS sequence"/>
</dbReference>
<name>D0I9W6_GRIHO</name>
<keyword evidence="2" id="KW-1185">Reference proteome</keyword>
<sequence>MPDNRLGFCGWRHLYGFLLNRHLLSGKANNDPRDIFR</sequence>
<gene>
    <name evidence="1" type="ORF">VHA_002253</name>
</gene>
<proteinExistence type="predicted"/>
<dbReference type="AlphaFoldDB" id="D0I9W6"/>
<evidence type="ECO:0000313" key="1">
    <source>
        <dbReference type="EMBL" id="EEY71831.1"/>
    </source>
</evidence>
<dbReference type="EMBL" id="ADAQ01000012">
    <property type="protein sequence ID" value="EEY71831.1"/>
    <property type="molecule type" value="Genomic_DNA"/>
</dbReference>
<organism evidence="1 2">
    <name type="scientific">Grimontia hollisae CIP 101886</name>
    <dbReference type="NCBI Taxonomy" id="675812"/>
    <lineage>
        <taxon>Bacteria</taxon>
        <taxon>Pseudomonadati</taxon>
        <taxon>Pseudomonadota</taxon>
        <taxon>Gammaproteobacteria</taxon>
        <taxon>Vibrionales</taxon>
        <taxon>Vibrionaceae</taxon>
        <taxon>Grimontia</taxon>
    </lineage>
</organism>
<reference evidence="1 2" key="1">
    <citation type="submission" date="2009-10" db="EMBL/GenBank/DDBJ databases">
        <authorList>
            <consortium name="Los Alamos National Laboratory (LANL)"/>
            <consortium name="National Microbial Pathogen Data Resource (NMPDR)"/>
            <person name="Saunders E.H."/>
            <person name="Munk A.C."/>
            <person name="Tapia R."/>
            <person name="Green L."/>
            <person name="Rogers Y."/>
            <person name="Detter J.C."/>
            <person name="Bruce D."/>
            <person name="Brettin T.S."/>
            <person name="Colwell R.R."/>
            <person name="Huq A."/>
            <person name="Grim C.J."/>
            <person name="Hasan N.A."/>
            <person name="Bartels D."/>
            <person name="Vonstein V."/>
        </authorList>
    </citation>
    <scope>NUCLEOTIDE SEQUENCE [LARGE SCALE GENOMIC DNA]</scope>
    <source>
        <strain evidence="1 2">CIP 101886</strain>
    </source>
</reference>
<evidence type="ECO:0000313" key="2">
    <source>
        <dbReference type="Proteomes" id="UP000003604"/>
    </source>
</evidence>
<protein>
    <submittedName>
        <fullName evidence="1">Uncharacterized protein</fullName>
    </submittedName>
</protein>
<accession>D0I9W6</accession>